<dbReference type="OrthoDB" id="25997at2"/>
<evidence type="ECO:0008006" key="4">
    <source>
        <dbReference type="Google" id="ProtNLM"/>
    </source>
</evidence>
<accession>A0A1H9XRE9</accession>
<dbReference type="STRING" id="587636.SAMN05216199_0170"/>
<feature type="transmembrane region" description="Helical" evidence="1">
    <location>
        <begin position="12"/>
        <end position="32"/>
    </location>
</feature>
<dbReference type="AlphaFoldDB" id="A0A1H9XRE9"/>
<feature type="transmembrane region" description="Helical" evidence="1">
    <location>
        <begin position="73"/>
        <end position="95"/>
    </location>
</feature>
<evidence type="ECO:0000256" key="1">
    <source>
        <dbReference type="SAM" id="Phobius"/>
    </source>
</evidence>
<sequence length="137" mass="14791">MSEERVSTRSGPGVVLVAVYAVMALAATGRSVLQITEYFSRAPVAYLLSALAAVIYIVATVALARGSRTSWRVALAAILIELVGVLVIGLVSYLVPEAFPDKTVWSHFGSGYGYVPLVLPVLGLLWLRRTRTTAQRR</sequence>
<dbReference type="RefSeq" id="WP_091762637.1">
    <property type="nucleotide sequence ID" value="NZ_FOHB01000011.1"/>
</dbReference>
<keyword evidence="3" id="KW-1185">Reference proteome</keyword>
<proteinExistence type="predicted"/>
<gene>
    <name evidence="2" type="ORF">SAMN05216199_0170</name>
</gene>
<evidence type="ECO:0000313" key="3">
    <source>
        <dbReference type="Proteomes" id="UP000199019"/>
    </source>
</evidence>
<keyword evidence="1" id="KW-0472">Membrane</keyword>
<feature type="transmembrane region" description="Helical" evidence="1">
    <location>
        <begin position="44"/>
        <end position="64"/>
    </location>
</feature>
<protein>
    <recommendedName>
        <fullName evidence="4">Integral membrane protein</fullName>
    </recommendedName>
</protein>
<evidence type="ECO:0000313" key="2">
    <source>
        <dbReference type="EMBL" id="SES48720.1"/>
    </source>
</evidence>
<reference evidence="3" key="1">
    <citation type="submission" date="2016-10" db="EMBL/GenBank/DDBJ databases">
        <authorList>
            <person name="Varghese N."/>
            <person name="Submissions S."/>
        </authorList>
    </citation>
    <scope>NUCLEOTIDE SEQUENCE [LARGE SCALE GENOMIC DNA]</scope>
    <source>
        <strain evidence="3">CGMCC 1.6963</strain>
    </source>
</reference>
<keyword evidence="1" id="KW-1133">Transmembrane helix</keyword>
<organism evidence="2 3">
    <name type="scientific">Pedococcus cremeus</name>
    <dbReference type="NCBI Taxonomy" id="587636"/>
    <lineage>
        <taxon>Bacteria</taxon>
        <taxon>Bacillati</taxon>
        <taxon>Actinomycetota</taxon>
        <taxon>Actinomycetes</taxon>
        <taxon>Micrococcales</taxon>
        <taxon>Intrasporangiaceae</taxon>
        <taxon>Pedococcus</taxon>
    </lineage>
</organism>
<name>A0A1H9XRE9_9MICO</name>
<dbReference type="Proteomes" id="UP000199019">
    <property type="component" value="Unassembled WGS sequence"/>
</dbReference>
<feature type="transmembrane region" description="Helical" evidence="1">
    <location>
        <begin position="107"/>
        <end position="127"/>
    </location>
</feature>
<keyword evidence="1" id="KW-0812">Transmembrane</keyword>
<dbReference type="EMBL" id="FOHB01000011">
    <property type="protein sequence ID" value="SES48720.1"/>
    <property type="molecule type" value="Genomic_DNA"/>
</dbReference>